<dbReference type="EMBL" id="CABPRJ010000241">
    <property type="protein sequence ID" value="VVC27595.1"/>
    <property type="molecule type" value="Genomic_DNA"/>
</dbReference>
<dbReference type="PIRSF" id="PIRSF000726">
    <property type="entry name" value="Asp_kin"/>
    <property type="match status" value="1"/>
</dbReference>
<dbReference type="EC" id="2.7.2.4" evidence="10"/>
<dbReference type="Pfam" id="PF22468">
    <property type="entry name" value="ACT_9"/>
    <property type="match status" value="1"/>
</dbReference>
<dbReference type="GO" id="GO:0009088">
    <property type="term" value="P:threonine biosynthetic process"/>
    <property type="evidence" value="ECO:0007669"/>
    <property type="project" value="UniProtKB-UniPathway"/>
</dbReference>
<evidence type="ECO:0000256" key="4">
    <source>
        <dbReference type="ARBA" id="ARBA00022679"/>
    </source>
</evidence>
<evidence type="ECO:0000256" key="8">
    <source>
        <dbReference type="ARBA" id="ARBA00023154"/>
    </source>
</evidence>
<dbReference type="InterPro" id="IPR001048">
    <property type="entry name" value="Asp/Glu/Uridylate_kinase"/>
</dbReference>
<dbReference type="GO" id="GO:0005829">
    <property type="term" value="C:cytosol"/>
    <property type="evidence" value="ECO:0007669"/>
    <property type="project" value="TreeGrafter"/>
</dbReference>
<evidence type="ECO:0000256" key="6">
    <source>
        <dbReference type="ARBA" id="ARBA00022777"/>
    </source>
</evidence>
<dbReference type="AlphaFoldDB" id="A0A5E4M606"/>
<evidence type="ECO:0000256" key="2">
    <source>
        <dbReference type="ARBA" id="ARBA00005139"/>
    </source>
</evidence>
<dbReference type="GO" id="GO:0009090">
    <property type="term" value="P:homoserine biosynthetic process"/>
    <property type="evidence" value="ECO:0007669"/>
    <property type="project" value="TreeGrafter"/>
</dbReference>
<comment type="similarity">
    <text evidence="3 10">Belongs to the aspartokinase family.</text>
</comment>
<organism evidence="14 15">
    <name type="scientific">Cinara cedri</name>
    <dbReference type="NCBI Taxonomy" id="506608"/>
    <lineage>
        <taxon>Eukaryota</taxon>
        <taxon>Metazoa</taxon>
        <taxon>Ecdysozoa</taxon>
        <taxon>Arthropoda</taxon>
        <taxon>Hexapoda</taxon>
        <taxon>Insecta</taxon>
        <taxon>Pterygota</taxon>
        <taxon>Neoptera</taxon>
        <taxon>Paraneoptera</taxon>
        <taxon>Hemiptera</taxon>
        <taxon>Sternorrhyncha</taxon>
        <taxon>Aphidomorpha</taxon>
        <taxon>Aphidoidea</taxon>
        <taxon>Aphididae</taxon>
        <taxon>Lachninae</taxon>
        <taxon>Cinara</taxon>
    </lineage>
</organism>
<evidence type="ECO:0000259" key="12">
    <source>
        <dbReference type="Pfam" id="PF00696"/>
    </source>
</evidence>
<evidence type="ECO:0000313" key="15">
    <source>
        <dbReference type="Proteomes" id="UP000325440"/>
    </source>
</evidence>
<dbReference type="OrthoDB" id="5548170at2759"/>
<evidence type="ECO:0000256" key="9">
    <source>
        <dbReference type="ARBA" id="ARBA00047872"/>
    </source>
</evidence>
<keyword evidence="7" id="KW-0067">ATP-binding</keyword>
<dbReference type="Pfam" id="PF00696">
    <property type="entry name" value="AA_kinase"/>
    <property type="match status" value="2"/>
</dbReference>
<dbReference type="Gene3D" id="3.30.2130.10">
    <property type="entry name" value="VC0802-like"/>
    <property type="match status" value="1"/>
</dbReference>
<evidence type="ECO:0000256" key="7">
    <source>
        <dbReference type="ARBA" id="ARBA00022840"/>
    </source>
</evidence>
<name>A0A5E4M606_9HEMI</name>
<dbReference type="SUPFAM" id="SSF55021">
    <property type="entry name" value="ACT-like"/>
    <property type="match status" value="1"/>
</dbReference>
<comment type="pathway">
    <text evidence="1 11">Amino-acid biosynthesis; L-methionine biosynthesis via de novo pathway; L-homoserine from L-aspartate: step 1/3.</text>
</comment>
<evidence type="ECO:0000256" key="1">
    <source>
        <dbReference type="ARBA" id="ARBA00004986"/>
    </source>
</evidence>
<reference evidence="14 15" key="1">
    <citation type="submission" date="2019-08" db="EMBL/GenBank/DDBJ databases">
        <authorList>
            <person name="Alioto T."/>
            <person name="Alioto T."/>
            <person name="Gomez Garrido J."/>
        </authorList>
    </citation>
    <scope>NUCLEOTIDE SEQUENCE [LARGE SCALE GENOMIC DNA]</scope>
</reference>
<keyword evidence="4 10" id="KW-0808">Transferase</keyword>
<dbReference type="GO" id="GO:0009089">
    <property type="term" value="P:lysine biosynthetic process via diaminopimelate"/>
    <property type="evidence" value="ECO:0007669"/>
    <property type="project" value="UniProtKB-UniPathway"/>
</dbReference>
<dbReference type="InterPro" id="IPR045865">
    <property type="entry name" value="ACT-like_dom_sf"/>
</dbReference>
<keyword evidence="5" id="KW-0547">Nucleotide-binding</keyword>
<dbReference type="SUPFAM" id="SSF53633">
    <property type="entry name" value="Carbamate kinase-like"/>
    <property type="match status" value="2"/>
</dbReference>
<protein>
    <recommendedName>
        <fullName evidence="10">Aspartokinase</fullName>
        <ecNumber evidence="10">2.7.2.4</ecNumber>
    </recommendedName>
</protein>
<evidence type="ECO:0000313" key="14">
    <source>
        <dbReference type="EMBL" id="VVC27595.1"/>
    </source>
</evidence>
<dbReference type="UniPathway" id="UPA00051">
    <property type="reaction ID" value="UER00462"/>
</dbReference>
<comment type="pathway">
    <text evidence="2 11">Amino-acid biosynthesis; L-threonine biosynthesis; L-threonine from L-aspartate: step 1/5.</text>
</comment>
<keyword evidence="11" id="KW-0028">Amino-acid biosynthesis</keyword>
<dbReference type="NCBIfam" id="TIGR00657">
    <property type="entry name" value="asp_kinases"/>
    <property type="match status" value="1"/>
</dbReference>
<feature type="non-terminal residue" evidence="14">
    <location>
        <position position="393"/>
    </location>
</feature>
<accession>A0A5E4M606</accession>
<keyword evidence="8" id="KW-0457">Lysine biosynthesis</keyword>
<dbReference type="Proteomes" id="UP000325440">
    <property type="component" value="Unassembled WGS sequence"/>
</dbReference>
<sequence length="393" mass="43172">MALQAQHISSLSCQQELSEYDVLLSTGEQISCGLLAITLQSMGIYAKSWLAWQLPIVTNDFYSKSEIKEIKIDCLQKSFSEGCSVAIVAGFQGVCNNRLTTFGRGGSDISVVALASWLAWQLPIVTDDFYSESKIKEVKIDCLQKSFSEGCSVAIVAGFQGVCNNRLTTFGRGGSDISAVALAVAFNVKTCEIFTDVDGIYTTDPKIVPKARRLKSISYDEMLEMSLSGAKILHNRSIQIAMRHNIKLQVLSTFKESEGTSVLPNNDVLEKHLVTGITYSTNEALITFTDLTLHILQDIVGANIRVDMIHNASLVTPKCDVDRAKKLLGKNIDYTINDSIAKISIIGIGITSNTAVMYNIFKVLERNKIEMLAISTSEIKISIIIKKEYAEVL</sequence>
<evidence type="ECO:0000256" key="5">
    <source>
        <dbReference type="ARBA" id="ARBA00022741"/>
    </source>
</evidence>
<dbReference type="UniPathway" id="UPA00034">
    <property type="reaction ID" value="UER00015"/>
</dbReference>
<dbReference type="Gene3D" id="3.40.1160.10">
    <property type="entry name" value="Acetylglutamate kinase-like"/>
    <property type="match status" value="2"/>
</dbReference>
<feature type="domain" description="Aspartokinase ACT" evidence="13">
    <location>
        <begin position="343"/>
        <end position="391"/>
    </location>
</feature>
<dbReference type="PANTHER" id="PTHR21499">
    <property type="entry name" value="ASPARTATE KINASE"/>
    <property type="match status" value="1"/>
</dbReference>
<dbReference type="InterPro" id="IPR001341">
    <property type="entry name" value="Asp_kinase"/>
</dbReference>
<dbReference type="GO" id="GO:0004072">
    <property type="term" value="F:aspartate kinase activity"/>
    <property type="evidence" value="ECO:0007669"/>
    <property type="project" value="UniProtKB-EC"/>
</dbReference>
<gene>
    <name evidence="14" type="ORF">CINCED_3A008616</name>
</gene>
<dbReference type="InterPro" id="IPR005260">
    <property type="entry name" value="Asp_kin_monofn"/>
</dbReference>
<comment type="pathway">
    <text evidence="11">Amino-acid biosynthesis; L-lysine biosynthesis via DAP pathway; (S)-tetrahydrodipicolinate from L-aspartate: step 1/4.</text>
</comment>
<keyword evidence="6 10" id="KW-0418">Kinase</keyword>
<evidence type="ECO:0000256" key="10">
    <source>
        <dbReference type="RuleBase" id="RU003448"/>
    </source>
</evidence>
<feature type="domain" description="Aspartate/glutamate/uridylate kinase" evidence="12">
    <location>
        <begin position="12"/>
        <end position="118"/>
    </location>
</feature>
<proteinExistence type="inferred from homology"/>
<dbReference type="InterPro" id="IPR054352">
    <property type="entry name" value="ACT_Aspartokinase"/>
</dbReference>
<dbReference type="PANTHER" id="PTHR21499:SF3">
    <property type="entry name" value="ASPARTOKINASE"/>
    <property type="match status" value="1"/>
</dbReference>
<dbReference type="InterPro" id="IPR036393">
    <property type="entry name" value="AceGlu_kinase-like_sf"/>
</dbReference>
<evidence type="ECO:0000259" key="13">
    <source>
        <dbReference type="Pfam" id="PF22468"/>
    </source>
</evidence>
<feature type="domain" description="Aspartate/glutamate/uridylate kinase" evidence="12">
    <location>
        <begin position="124"/>
        <end position="251"/>
    </location>
</feature>
<dbReference type="GO" id="GO:0005524">
    <property type="term" value="F:ATP binding"/>
    <property type="evidence" value="ECO:0007669"/>
    <property type="project" value="UniProtKB-KW"/>
</dbReference>
<comment type="catalytic activity">
    <reaction evidence="9 10">
        <text>L-aspartate + ATP = 4-phospho-L-aspartate + ADP</text>
        <dbReference type="Rhea" id="RHEA:23776"/>
        <dbReference type="ChEBI" id="CHEBI:29991"/>
        <dbReference type="ChEBI" id="CHEBI:30616"/>
        <dbReference type="ChEBI" id="CHEBI:57535"/>
        <dbReference type="ChEBI" id="CHEBI:456216"/>
        <dbReference type="EC" id="2.7.2.4"/>
    </reaction>
</comment>
<keyword evidence="15" id="KW-1185">Reference proteome</keyword>
<evidence type="ECO:0000256" key="3">
    <source>
        <dbReference type="ARBA" id="ARBA00010122"/>
    </source>
</evidence>
<dbReference type="UniPathway" id="UPA00050">
    <property type="reaction ID" value="UER00461"/>
</dbReference>
<evidence type="ECO:0000256" key="11">
    <source>
        <dbReference type="RuleBase" id="RU004249"/>
    </source>
</evidence>